<dbReference type="AlphaFoldDB" id="A0A8T2RC66"/>
<name>A0A8T2RC66_CERRI</name>
<sequence length="522" mass="58626">MGGCSSKPKTSDFETSMMNLGDRSQNPTSVDRKGEGKIFPDIGLTAFDNVVETSESFQKLAIEEVRSKLVHAMITEAGSSLSARVGYHIDVGMGRLEPTQCLMSVKRLMEEEVGDALPSEWEPALMNTELIKGEELKIGVPKYSLLDKDQNYKPKELNASENRSNCMQVKVSSDYEDLASQEPFKEVSHYDIFSSEGEAKDLLMDACDELRSTLTTAESITRECRYVELPLGTLEEGEKRTKPLNLQETDYQNEERILAADYRHHCTMESASDETNKVTTKRMAELSSEVVVPDMMVQDLKNVPVSSERITGSDDCSINFEGSGIGVDDVGEKRRHMLKNRRFIFFKEHESLQDAATTSSGIHADGLRSVKEYNFPPHRHLTHISRVQAKVEDATYDKEVQASRSAEQSRVGNLRQESTCEIPTDLSLGLIKNAYDVLDDGIPHTVSRTATDCMIEVSHADRQDIVKMKQKCATQHINGINPIKFVFRSMWAHEITPRDMDELLEKLASEFERQESLACSTV</sequence>
<evidence type="ECO:0000256" key="1">
    <source>
        <dbReference type="SAM" id="MobiDB-lite"/>
    </source>
</evidence>
<gene>
    <name evidence="2" type="ORF">KP509_28G025200</name>
</gene>
<comment type="caution">
    <text evidence="2">The sequence shown here is derived from an EMBL/GenBank/DDBJ whole genome shotgun (WGS) entry which is preliminary data.</text>
</comment>
<dbReference type="Proteomes" id="UP000825935">
    <property type="component" value="Chromosome 28"/>
</dbReference>
<organism evidence="2 3">
    <name type="scientific">Ceratopteris richardii</name>
    <name type="common">Triangle waterfern</name>
    <dbReference type="NCBI Taxonomy" id="49495"/>
    <lineage>
        <taxon>Eukaryota</taxon>
        <taxon>Viridiplantae</taxon>
        <taxon>Streptophyta</taxon>
        <taxon>Embryophyta</taxon>
        <taxon>Tracheophyta</taxon>
        <taxon>Polypodiopsida</taxon>
        <taxon>Polypodiidae</taxon>
        <taxon>Polypodiales</taxon>
        <taxon>Pteridineae</taxon>
        <taxon>Pteridaceae</taxon>
        <taxon>Parkerioideae</taxon>
        <taxon>Ceratopteris</taxon>
    </lineage>
</organism>
<accession>A0A8T2RC66</accession>
<evidence type="ECO:0000313" key="2">
    <source>
        <dbReference type="EMBL" id="KAH7293421.1"/>
    </source>
</evidence>
<keyword evidence="3" id="KW-1185">Reference proteome</keyword>
<protein>
    <submittedName>
        <fullName evidence="2">Uncharacterized protein</fullName>
    </submittedName>
</protein>
<dbReference type="EMBL" id="CM035433">
    <property type="protein sequence ID" value="KAH7293421.1"/>
    <property type="molecule type" value="Genomic_DNA"/>
</dbReference>
<evidence type="ECO:0000313" key="3">
    <source>
        <dbReference type="Proteomes" id="UP000825935"/>
    </source>
</evidence>
<dbReference type="EMBL" id="CM035433">
    <property type="protein sequence ID" value="KAH7293420.1"/>
    <property type="molecule type" value="Genomic_DNA"/>
</dbReference>
<proteinExistence type="predicted"/>
<reference evidence="2" key="1">
    <citation type="submission" date="2021-08" db="EMBL/GenBank/DDBJ databases">
        <title>WGS assembly of Ceratopteris richardii.</title>
        <authorList>
            <person name="Marchant D.B."/>
            <person name="Chen G."/>
            <person name="Jenkins J."/>
            <person name="Shu S."/>
            <person name="Leebens-Mack J."/>
            <person name="Grimwood J."/>
            <person name="Schmutz J."/>
            <person name="Soltis P."/>
            <person name="Soltis D."/>
            <person name="Chen Z.-H."/>
        </authorList>
    </citation>
    <scope>NUCLEOTIDE SEQUENCE</scope>
    <source>
        <strain evidence="2">Whitten #5841</strain>
        <tissue evidence="2">Leaf</tissue>
    </source>
</reference>
<feature type="compositionally biased region" description="Polar residues" evidence="1">
    <location>
        <begin position="13"/>
        <end position="29"/>
    </location>
</feature>
<dbReference type="OrthoDB" id="10480515at2759"/>
<feature type="region of interest" description="Disordered" evidence="1">
    <location>
        <begin position="1"/>
        <end position="34"/>
    </location>
</feature>
<dbReference type="EMBL" id="CM035433">
    <property type="protein sequence ID" value="KAH7293422.1"/>
    <property type="molecule type" value="Genomic_DNA"/>
</dbReference>